<evidence type="ECO:0000313" key="5">
    <source>
        <dbReference type="EMBL" id="PII30995.1"/>
    </source>
</evidence>
<comment type="similarity">
    <text evidence="2">Belongs to the HAD-like hydrolase superfamily. CbbY/CbbZ/Gph/YieH family.</text>
</comment>
<evidence type="ECO:0000256" key="4">
    <source>
        <dbReference type="ARBA" id="ARBA00022842"/>
    </source>
</evidence>
<dbReference type="Pfam" id="PF00702">
    <property type="entry name" value="Hydrolase"/>
    <property type="match status" value="1"/>
</dbReference>
<keyword evidence="4" id="KW-0460">Magnesium</keyword>
<accession>A0A2G7STL6</accession>
<dbReference type="InterPro" id="IPR023198">
    <property type="entry name" value="PGP-like_dom2"/>
</dbReference>
<organism evidence="5">
    <name type="scientific">Chryseobacterium sp. B5</name>
    <dbReference type="NCBI Taxonomy" id="2050562"/>
    <lineage>
        <taxon>Bacteria</taxon>
        <taxon>Pseudomonadati</taxon>
        <taxon>Bacteroidota</taxon>
        <taxon>Flavobacteriia</taxon>
        <taxon>Flavobacteriales</taxon>
        <taxon>Weeksellaceae</taxon>
        <taxon>Chryseobacterium group</taxon>
        <taxon>Chryseobacterium</taxon>
    </lineage>
</organism>
<comment type="cofactor">
    <cofactor evidence="1">
        <name>Mg(2+)</name>
        <dbReference type="ChEBI" id="CHEBI:18420"/>
    </cofactor>
</comment>
<comment type="caution">
    <text evidence="5">The sequence shown here is derived from an EMBL/GenBank/DDBJ whole genome shotgun (WGS) entry which is preliminary data.</text>
</comment>
<evidence type="ECO:0000256" key="3">
    <source>
        <dbReference type="ARBA" id="ARBA00022723"/>
    </source>
</evidence>
<evidence type="ECO:0000256" key="1">
    <source>
        <dbReference type="ARBA" id="ARBA00001946"/>
    </source>
</evidence>
<proteinExistence type="inferred from homology"/>
<name>A0A2G7STL6_9FLAO</name>
<dbReference type="GO" id="GO:0046872">
    <property type="term" value="F:metal ion binding"/>
    <property type="evidence" value="ECO:0007669"/>
    <property type="project" value="UniProtKB-KW"/>
</dbReference>
<dbReference type="NCBIfam" id="TIGR01509">
    <property type="entry name" value="HAD-SF-IA-v3"/>
    <property type="match status" value="1"/>
</dbReference>
<dbReference type="SUPFAM" id="SSF56784">
    <property type="entry name" value="HAD-like"/>
    <property type="match status" value="1"/>
</dbReference>
<dbReference type="InterPro" id="IPR051600">
    <property type="entry name" value="Beta-PGM-like"/>
</dbReference>
<dbReference type="GO" id="GO:0016787">
    <property type="term" value="F:hydrolase activity"/>
    <property type="evidence" value="ECO:0007669"/>
    <property type="project" value="UniProtKB-KW"/>
</dbReference>
<dbReference type="Gene3D" id="3.40.50.1000">
    <property type="entry name" value="HAD superfamily/HAD-like"/>
    <property type="match status" value="1"/>
</dbReference>
<keyword evidence="5" id="KW-0378">Hydrolase</keyword>
<dbReference type="SFLD" id="SFLDG01129">
    <property type="entry name" value="C1.5:_HAD__Beta-PGM__Phosphata"/>
    <property type="match status" value="1"/>
</dbReference>
<gene>
    <name evidence="5" type="ORF">CTI11_28020</name>
</gene>
<dbReference type="PANTHER" id="PTHR46193">
    <property type="entry name" value="6-PHOSPHOGLUCONATE PHOSPHATASE"/>
    <property type="match status" value="1"/>
</dbReference>
<evidence type="ECO:0000256" key="2">
    <source>
        <dbReference type="ARBA" id="ARBA00006171"/>
    </source>
</evidence>
<dbReference type="PANTHER" id="PTHR46193:SF10">
    <property type="entry name" value="6-PHOSPHOGLUCONATE PHOSPHATASE"/>
    <property type="match status" value="1"/>
</dbReference>
<sequence length="243" mass="25671">MTAFEAVLFDCDGVLVDSESITNRVLCTMLNESGWPISTEECLREFIGKTVRSQAALIEARTGKPLTDAWMAAFYERRNAALRAELVAIDGALSAVSESHALCAGRIACASGADRAKVEMQLAQVGMAPYFEGRVFSGHELPRSKPFPDVYLAAAAALGVEPARCLVIEDTVTGVTAGVAAGATVWGYFPADQGHASAEQLLEAGASCVFGDMGELPAMLAAIGSVLFALTLTRFRKTISQMA</sequence>
<keyword evidence="3" id="KW-0479">Metal-binding</keyword>
<dbReference type="Gene3D" id="1.10.150.240">
    <property type="entry name" value="Putative phosphatase, domain 2"/>
    <property type="match status" value="1"/>
</dbReference>
<dbReference type="AlphaFoldDB" id="A0A2G7STL6"/>
<dbReference type="InterPro" id="IPR023214">
    <property type="entry name" value="HAD_sf"/>
</dbReference>
<dbReference type="InterPro" id="IPR006439">
    <property type="entry name" value="HAD-SF_hydro_IA"/>
</dbReference>
<dbReference type="SFLD" id="SFLDS00003">
    <property type="entry name" value="Haloacid_Dehalogenase"/>
    <property type="match status" value="1"/>
</dbReference>
<reference evidence="5" key="1">
    <citation type="submission" date="2017-10" db="EMBL/GenBank/DDBJ databases">
        <title>Chryseobacterium sp. B5 is a hydrocarbonoclastic and plant growth promoting bacterium.</title>
        <authorList>
            <person name="Thijs S."/>
            <person name="Gkorezis P."/>
            <person name="Van Hamme J."/>
        </authorList>
    </citation>
    <scope>NUCLEOTIDE SEQUENCE</scope>
    <source>
        <strain evidence="5">B5</strain>
    </source>
</reference>
<dbReference type="EMBL" id="PEKC01000228">
    <property type="protein sequence ID" value="PII30995.1"/>
    <property type="molecule type" value="Genomic_DNA"/>
</dbReference>
<protein>
    <submittedName>
        <fullName evidence="5">HAD family hydrolase</fullName>
    </submittedName>
</protein>
<dbReference type="InterPro" id="IPR036412">
    <property type="entry name" value="HAD-like_sf"/>
</dbReference>